<feature type="compositionally biased region" description="Basic and acidic residues" evidence="7">
    <location>
        <begin position="490"/>
        <end position="504"/>
    </location>
</feature>
<keyword evidence="2" id="KW-0698">rRNA processing</keyword>
<dbReference type="PROSITE" id="PS50294">
    <property type="entry name" value="WD_REPEATS_REGION"/>
    <property type="match status" value="1"/>
</dbReference>
<dbReference type="SMART" id="SM00320">
    <property type="entry name" value="WD40"/>
    <property type="match status" value="3"/>
</dbReference>
<evidence type="ECO:0000256" key="6">
    <source>
        <dbReference type="PROSITE-ProRule" id="PRU00221"/>
    </source>
</evidence>
<dbReference type="GO" id="GO:0032040">
    <property type="term" value="C:small-subunit processome"/>
    <property type="evidence" value="ECO:0007669"/>
    <property type="project" value="TreeGrafter"/>
</dbReference>
<dbReference type="EMBL" id="JANCYU010000035">
    <property type="protein sequence ID" value="KAK4525986.1"/>
    <property type="molecule type" value="Genomic_DNA"/>
</dbReference>
<feature type="compositionally biased region" description="Basic residues" evidence="7">
    <location>
        <begin position="453"/>
        <end position="473"/>
    </location>
</feature>
<reference evidence="9 10" key="1">
    <citation type="submission" date="2022-07" db="EMBL/GenBank/DDBJ databases">
        <title>Genome-wide signatures of adaptation to extreme environments.</title>
        <authorList>
            <person name="Cho C.H."/>
            <person name="Yoon H.S."/>
        </authorList>
    </citation>
    <scope>NUCLEOTIDE SEQUENCE [LARGE SCALE GENOMIC DNA]</scope>
    <source>
        <strain evidence="9 10">108.79 E11</strain>
    </source>
</reference>
<feature type="region of interest" description="Disordered" evidence="7">
    <location>
        <begin position="1"/>
        <end position="33"/>
    </location>
</feature>
<keyword evidence="3 6" id="KW-0853">WD repeat</keyword>
<dbReference type="InterPro" id="IPR040315">
    <property type="entry name" value="WDR46/Utp7"/>
</dbReference>
<feature type="compositionally biased region" description="Basic and acidic residues" evidence="7">
    <location>
        <begin position="1"/>
        <end position="14"/>
    </location>
</feature>
<evidence type="ECO:0000256" key="5">
    <source>
        <dbReference type="ARBA" id="ARBA00023242"/>
    </source>
</evidence>
<keyword evidence="5" id="KW-0539">Nucleus</keyword>
<feature type="repeat" description="WD" evidence="6">
    <location>
        <begin position="263"/>
        <end position="304"/>
    </location>
</feature>
<dbReference type="PANTHER" id="PTHR14085:SF3">
    <property type="entry name" value="WD REPEAT-CONTAINING PROTEIN 46"/>
    <property type="match status" value="1"/>
</dbReference>
<proteinExistence type="predicted"/>
<dbReference type="PROSITE" id="PS00678">
    <property type="entry name" value="WD_REPEATS_1"/>
    <property type="match status" value="1"/>
</dbReference>
<dbReference type="Gene3D" id="2.130.10.10">
    <property type="entry name" value="YVTN repeat-like/Quinoprotein amine dehydrogenase"/>
    <property type="match status" value="1"/>
</dbReference>
<dbReference type="InterPro" id="IPR015943">
    <property type="entry name" value="WD40/YVTN_repeat-like_dom_sf"/>
</dbReference>
<dbReference type="FunFam" id="2.130.10.10:FF:000378">
    <property type="entry name" value="U3 small nucleolar RNA-associated protein 7"/>
    <property type="match status" value="1"/>
</dbReference>
<sequence length="534" mass="60544">MKTSVKDQTKEDLQTLKPKQASQDRKLGKKGTWRNKRLLEQSENLEREALEKAVAAEVLLPENKGLLEPENELEKTYSLTQAKLKGLVDDQTKRKIFDLNLDILGPYKATYSRSSRSLLIAGKKGHVGLAFWREAKLQTELYLQETIRDLCFLHSDHFFALAQRKYTFIYDSQGIELHCLREHRYPTALTFLPFHLLLVSCLENGSLIYTDTSLGTIVSKLDTKMGKTKVMAQNIQNGVVHLGHKNGIVSFWTPLTGNALVKMSAHKGPVTSIGFDPKGQHMITTGSDKKVRVWDLRTYRLKKEWSLPCAATEMAVSQRGLLAVGLNSHVWIWNDYLNESTGTKPYMKELIGGNAIHSLDFCPFEDVLGVGHATGFSSLVVPGAGEPNFDVFESHPYETKRQRKEKEVRLLLEKLPPSTITLDPQIVGTVEKDPQSRLKELKELERNANAPKEHRKRRKRGRNKLAAKLRRKQQNVIDQRRLELQEQLAKEKEEKLKSSKKKAESPAVAVPDGVPVFLSSLYEKKSGSATKKKW</sequence>
<dbReference type="GO" id="GO:0000462">
    <property type="term" value="P:maturation of SSU-rRNA from tricistronic rRNA transcript (SSU-rRNA, 5.8S rRNA, LSU-rRNA)"/>
    <property type="evidence" value="ECO:0007669"/>
    <property type="project" value="TreeGrafter"/>
</dbReference>
<dbReference type="SMART" id="SM01033">
    <property type="entry name" value="BING4CT"/>
    <property type="match status" value="1"/>
</dbReference>
<evidence type="ECO:0000256" key="4">
    <source>
        <dbReference type="ARBA" id="ARBA00022737"/>
    </source>
</evidence>
<comment type="caution">
    <text evidence="9">The sequence shown here is derived from an EMBL/GenBank/DDBJ whole genome shotgun (WGS) entry which is preliminary data.</text>
</comment>
<dbReference type="AlphaFoldDB" id="A0AAV9IFJ3"/>
<dbReference type="GO" id="GO:0030686">
    <property type="term" value="C:90S preribosome"/>
    <property type="evidence" value="ECO:0007669"/>
    <property type="project" value="TreeGrafter"/>
</dbReference>
<keyword evidence="10" id="KW-1185">Reference proteome</keyword>
<evidence type="ECO:0000256" key="7">
    <source>
        <dbReference type="SAM" id="MobiDB-lite"/>
    </source>
</evidence>
<dbReference type="Proteomes" id="UP001300502">
    <property type="component" value="Unassembled WGS sequence"/>
</dbReference>
<dbReference type="InterPro" id="IPR019775">
    <property type="entry name" value="WD40_repeat_CS"/>
</dbReference>
<dbReference type="InterPro" id="IPR001680">
    <property type="entry name" value="WD40_rpt"/>
</dbReference>
<dbReference type="PANTHER" id="PTHR14085">
    <property type="entry name" value="WD-REPEAT PROTEIN BING4"/>
    <property type="match status" value="1"/>
</dbReference>
<evidence type="ECO:0000313" key="10">
    <source>
        <dbReference type="Proteomes" id="UP001300502"/>
    </source>
</evidence>
<gene>
    <name evidence="9" type="ORF">GAYE_SCF18G3895</name>
</gene>
<evidence type="ECO:0000259" key="8">
    <source>
        <dbReference type="SMART" id="SM01033"/>
    </source>
</evidence>
<feature type="region of interest" description="Disordered" evidence="7">
    <location>
        <begin position="441"/>
        <end position="474"/>
    </location>
</feature>
<dbReference type="SUPFAM" id="SSF50978">
    <property type="entry name" value="WD40 repeat-like"/>
    <property type="match status" value="1"/>
</dbReference>
<dbReference type="Pfam" id="PF00400">
    <property type="entry name" value="WD40"/>
    <property type="match status" value="1"/>
</dbReference>
<accession>A0AAV9IFJ3</accession>
<comment type="subcellular location">
    <subcellularLocation>
        <location evidence="1">Nucleus</location>
        <location evidence="1">Nucleolus</location>
    </subcellularLocation>
</comment>
<dbReference type="InterPro" id="IPR036322">
    <property type="entry name" value="WD40_repeat_dom_sf"/>
</dbReference>
<protein>
    <recommendedName>
        <fullName evidence="8">BING4 C-terminal domain-containing protein</fullName>
    </recommendedName>
</protein>
<dbReference type="InterPro" id="IPR012952">
    <property type="entry name" value="BING4_C_dom"/>
</dbReference>
<feature type="domain" description="BING4 C-terminal" evidence="8">
    <location>
        <begin position="345"/>
        <end position="424"/>
    </location>
</feature>
<name>A0AAV9IFJ3_9RHOD</name>
<dbReference type="Pfam" id="PF08149">
    <property type="entry name" value="BING4CT"/>
    <property type="match status" value="1"/>
</dbReference>
<evidence type="ECO:0000256" key="1">
    <source>
        <dbReference type="ARBA" id="ARBA00004604"/>
    </source>
</evidence>
<organism evidence="9 10">
    <name type="scientific">Galdieria yellowstonensis</name>
    <dbReference type="NCBI Taxonomy" id="3028027"/>
    <lineage>
        <taxon>Eukaryota</taxon>
        <taxon>Rhodophyta</taxon>
        <taxon>Bangiophyceae</taxon>
        <taxon>Galdieriales</taxon>
        <taxon>Galdieriaceae</taxon>
        <taxon>Galdieria</taxon>
    </lineage>
</organism>
<dbReference type="PROSITE" id="PS50082">
    <property type="entry name" value="WD_REPEATS_2"/>
    <property type="match status" value="1"/>
</dbReference>
<keyword evidence="4" id="KW-0677">Repeat</keyword>
<feature type="region of interest" description="Disordered" evidence="7">
    <location>
        <begin position="490"/>
        <end position="510"/>
    </location>
</feature>
<evidence type="ECO:0000256" key="3">
    <source>
        <dbReference type="ARBA" id="ARBA00022574"/>
    </source>
</evidence>
<evidence type="ECO:0000313" key="9">
    <source>
        <dbReference type="EMBL" id="KAK4525986.1"/>
    </source>
</evidence>
<evidence type="ECO:0000256" key="2">
    <source>
        <dbReference type="ARBA" id="ARBA00022552"/>
    </source>
</evidence>